<dbReference type="Proteomes" id="UP000594262">
    <property type="component" value="Unplaced"/>
</dbReference>
<dbReference type="PANTHER" id="PTHR19212">
    <property type="entry name" value="LEUCINE RICH REPEAT IN FLII INTERACTING PROTEIN"/>
    <property type="match status" value="1"/>
</dbReference>
<dbReference type="Gene3D" id="1.20.5.4090">
    <property type="match status" value="1"/>
</dbReference>
<evidence type="ECO:0000256" key="2">
    <source>
        <dbReference type="ARBA" id="ARBA00023054"/>
    </source>
</evidence>
<keyword evidence="6" id="KW-1185">Reference proteome</keyword>
<feature type="region of interest" description="Disordered" evidence="4">
    <location>
        <begin position="617"/>
        <end position="844"/>
    </location>
</feature>
<evidence type="ECO:0000256" key="1">
    <source>
        <dbReference type="ARBA" id="ARBA00008275"/>
    </source>
</evidence>
<feature type="compositionally biased region" description="Acidic residues" evidence="4">
    <location>
        <begin position="203"/>
        <end position="212"/>
    </location>
</feature>
<dbReference type="AlphaFoldDB" id="A0A7M5WIV7"/>
<proteinExistence type="inferred from homology"/>
<dbReference type="EnsemblMetazoa" id="CLYHEMT002763.2">
    <property type="protein sequence ID" value="CLYHEMP002763.2"/>
    <property type="gene ID" value="CLYHEMG002763"/>
</dbReference>
<dbReference type="RefSeq" id="XP_066930253.1">
    <property type="nucleotide sequence ID" value="XM_067074152.1"/>
</dbReference>
<name>A0A7M5WIV7_9CNID</name>
<dbReference type="GO" id="GO:0000981">
    <property type="term" value="F:DNA-binding transcription factor activity, RNA polymerase II-specific"/>
    <property type="evidence" value="ECO:0007669"/>
    <property type="project" value="TreeGrafter"/>
</dbReference>
<feature type="compositionally biased region" description="Polar residues" evidence="4">
    <location>
        <begin position="256"/>
        <end position="274"/>
    </location>
</feature>
<evidence type="ECO:0000256" key="3">
    <source>
        <dbReference type="SAM" id="Coils"/>
    </source>
</evidence>
<feature type="compositionally biased region" description="Polar residues" evidence="4">
    <location>
        <begin position="534"/>
        <end position="544"/>
    </location>
</feature>
<feature type="compositionally biased region" description="Polar residues" evidence="4">
    <location>
        <begin position="622"/>
        <end position="633"/>
    </location>
</feature>
<protein>
    <submittedName>
        <fullName evidence="5">Uncharacterized protein</fullName>
    </submittedName>
</protein>
<accession>A0A7M5WIV7</accession>
<comment type="similarity">
    <text evidence="1">Belongs to the LRRFIP family.</text>
</comment>
<evidence type="ECO:0000313" key="6">
    <source>
        <dbReference type="Proteomes" id="UP000594262"/>
    </source>
</evidence>
<dbReference type="GeneID" id="136817830"/>
<reference evidence="5" key="1">
    <citation type="submission" date="2021-01" db="UniProtKB">
        <authorList>
            <consortium name="EnsemblMetazoa"/>
        </authorList>
    </citation>
    <scope>IDENTIFICATION</scope>
</reference>
<dbReference type="GO" id="GO:0000978">
    <property type="term" value="F:RNA polymerase II cis-regulatory region sequence-specific DNA binding"/>
    <property type="evidence" value="ECO:0007669"/>
    <property type="project" value="TreeGrafter"/>
</dbReference>
<feature type="compositionally biased region" description="Basic and acidic residues" evidence="4">
    <location>
        <begin position="523"/>
        <end position="532"/>
    </location>
</feature>
<organism evidence="5 6">
    <name type="scientific">Clytia hemisphaerica</name>
    <dbReference type="NCBI Taxonomy" id="252671"/>
    <lineage>
        <taxon>Eukaryota</taxon>
        <taxon>Metazoa</taxon>
        <taxon>Cnidaria</taxon>
        <taxon>Hydrozoa</taxon>
        <taxon>Hydroidolina</taxon>
        <taxon>Leptothecata</taxon>
        <taxon>Obeliida</taxon>
        <taxon>Clytiidae</taxon>
        <taxon>Clytia</taxon>
    </lineage>
</organism>
<dbReference type="OrthoDB" id="10028421at2759"/>
<keyword evidence="2 3" id="KW-0175">Coiled coil</keyword>
<feature type="region of interest" description="Disordered" evidence="4">
    <location>
        <begin position="196"/>
        <end position="231"/>
    </location>
</feature>
<feature type="compositionally biased region" description="Basic residues" evidence="4">
    <location>
        <begin position="735"/>
        <end position="749"/>
    </location>
</feature>
<evidence type="ECO:0000313" key="5">
    <source>
        <dbReference type="EnsemblMetazoa" id="CLYHEMP002763.2"/>
    </source>
</evidence>
<dbReference type="InterPro" id="IPR019139">
    <property type="entry name" value="LRRFIP1/2"/>
</dbReference>
<feature type="coiled-coil region" evidence="3">
    <location>
        <begin position="98"/>
        <end position="167"/>
    </location>
</feature>
<feature type="coiled-coil region" evidence="3">
    <location>
        <begin position="26"/>
        <end position="64"/>
    </location>
</feature>
<dbReference type="PANTHER" id="PTHR19212:SF5">
    <property type="entry name" value="LEUCINE-RICH REPEAT FLIGHTLESS-INTERACTING PROTEIN 1"/>
    <property type="match status" value="1"/>
</dbReference>
<sequence length="844" mass="93488">MASAVGRQRGMRKQLSSEDQALNMIAKEAEARLAAKRAARAEARSIRMKELERKQKEIDELEGDEIDTVRRKNSSRLNSPSTTSPLGSDVNIASSVDNAVVKEALKETEDKYKKAMVNVAQLDNERQTLLYQVEILKDIIEDLEEGIHNAKDELHDKTKEFNKLTHEHENVNTQLDKCTYLLSERERILDEHGINFDGTLKETEEDEVDGEREESSTNTLHHNGVHDEELEQKFESERLSYQEKIENLENEIAELRSNQETNGSRKQAESTRNGSGDARAADFERSFVDVSSEADAIQEDARHTGLYVNNNEKCDDFEVIDDGSQAGGIRNFEDKSFEKSGRSSLLSSMRTDLVSDSVESELPLEISVDASAGAITKPNKDDYDIVQIDESGRKQSSTRLDVSKLAASTIDDRQPSPTPESNININKYLFSDNDDDNDNEPETAGTFNIDMYFANEEHTTDPTIDQENDDPGDTTLPEIVSPPLPQQTEIEKSEDSSSPFLEVKSQATAMNVVVCSEANDDTELNRNDEPTDFHASSQDAEDSIANSQEDFNEAFVSNEEHDLSTGNLEIDSPAVAQQQHQYLQDDSTVVDSQKNLLSTTDPDIRRSVEDLYERILSEDSSSRSGNDVFSDSSEGLPAGATFSEPIGITGSQSTEEGGERVISPVDGTKRKEGWLVRVESFSTPATCTPRIKVIGENNETNEKVDENNSTDTVKVPEGEDPNEGGVDSPAPVPKERKKKNKNKKKKKRKSVELVEDNAAGDTAEDSPFESQKTDTESPAVSPTKRVDHSDIPKQFLDASTTLGAGDLSCSDVSDVEQETLEDGSTIDKKRGGSKKKNKESCKTQ</sequence>
<feature type="region of interest" description="Disordered" evidence="4">
    <location>
        <begin position="460"/>
        <end position="499"/>
    </location>
</feature>
<feature type="region of interest" description="Disordered" evidence="4">
    <location>
        <begin position="519"/>
        <end position="544"/>
    </location>
</feature>
<evidence type="ECO:0000256" key="4">
    <source>
        <dbReference type="SAM" id="MobiDB-lite"/>
    </source>
</evidence>
<dbReference type="Pfam" id="PF09738">
    <property type="entry name" value="LRRFIP"/>
    <property type="match status" value="1"/>
</dbReference>
<feature type="region of interest" description="Disordered" evidence="4">
    <location>
        <begin position="255"/>
        <end position="280"/>
    </location>
</feature>